<gene>
    <name evidence="1" type="ORF">D6D28_02438</name>
</gene>
<accession>A0A4S8STW3</accession>
<dbReference type="Pfam" id="PF21858">
    <property type="entry name" value="DUF6914"/>
    <property type="match status" value="1"/>
</dbReference>
<evidence type="ECO:0000313" key="2">
    <source>
        <dbReference type="Proteomes" id="UP000304951"/>
    </source>
</evidence>
<name>A0A4S8STW3_AURPU</name>
<dbReference type="Proteomes" id="UP000304951">
    <property type="component" value="Unassembled WGS sequence"/>
</dbReference>
<protein>
    <submittedName>
        <fullName evidence="1">Uncharacterized protein</fullName>
    </submittedName>
</protein>
<organism evidence="1 2">
    <name type="scientific">Aureobasidium pullulans</name>
    <name type="common">Black yeast</name>
    <name type="synonym">Pullularia pullulans</name>
    <dbReference type="NCBI Taxonomy" id="5580"/>
    <lineage>
        <taxon>Eukaryota</taxon>
        <taxon>Fungi</taxon>
        <taxon>Dikarya</taxon>
        <taxon>Ascomycota</taxon>
        <taxon>Pezizomycotina</taxon>
        <taxon>Dothideomycetes</taxon>
        <taxon>Dothideomycetidae</taxon>
        <taxon>Dothideales</taxon>
        <taxon>Saccotheciaceae</taxon>
        <taxon>Aureobasidium</taxon>
    </lineage>
</organism>
<sequence length="332" mass="38094">MPSGKPRLYVALYPSGVSNSEERKYHWAFIVGPKRESSKVVPGTRYHVTNPPHVGWQYEKAALKNVRITNNLLARIMIAKVEDVERLERILQNVPVIQNDPEWRCRTWIKNALVELEKDGQVVGTAQLSWEKIERTARDYVAQKTAAGRYQQEDIIAEPRPMWDMLEEKEILFETSLCRELNWAWWCRIEGGDESELTPPLISCFLHLELCGKRLEEAAQTILPTSPDQISKPCRSVLPIVRVPTCKFPINDAYNLLASNQDIEGVEISMCENRMWPWTILHSFHLFQLFLFRALQIARLCMVGGAKAFSKPDVEFLNGCERAEAGFVSVHS</sequence>
<dbReference type="EMBL" id="QZAF01000058">
    <property type="protein sequence ID" value="THV74588.1"/>
    <property type="molecule type" value="Genomic_DNA"/>
</dbReference>
<reference evidence="1 2" key="1">
    <citation type="submission" date="2018-10" db="EMBL/GenBank/DDBJ databases">
        <title>Fifty Aureobasidium pullulans genomes reveal a recombining polyextremotolerant generalist.</title>
        <authorList>
            <person name="Gostincar C."/>
            <person name="Turk M."/>
            <person name="Zajc J."/>
            <person name="Gunde-Cimerman N."/>
        </authorList>
    </citation>
    <scope>NUCLEOTIDE SEQUENCE [LARGE SCALE GENOMIC DNA]</scope>
    <source>
        <strain evidence="1 2">EXF-11900</strain>
    </source>
</reference>
<comment type="caution">
    <text evidence="1">The sequence shown here is derived from an EMBL/GenBank/DDBJ whole genome shotgun (WGS) entry which is preliminary data.</text>
</comment>
<dbReference type="AlphaFoldDB" id="A0A4S8STW3"/>
<evidence type="ECO:0000313" key="1">
    <source>
        <dbReference type="EMBL" id="THV74588.1"/>
    </source>
</evidence>
<dbReference type="InterPro" id="IPR054208">
    <property type="entry name" value="DUF6914"/>
</dbReference>
<proteinExistence type="predicted"/>